<dbReference type="AlphaFoldDB" id="A0AAU8VDD4"/>
<dbReference type="Proteomes" id="UP000190848">
    <property type="component" value="Chromosome"/>
</dbReference>
<dbReference type="RefSeq" id="WP_078395370.1">
    <property type="nucleotide sequence ID" value="NZ_CP016372.1"/>
</dbReference>
<feature type="domain" description="Thiopeptide-type bacteriocin biosynthesis" evidence="2">
    <location>
        <begin position="745"/>
        <end position="1015"/>
    </location>
</feature>
<dbReference type="Pfam" id="PF14028">
    <property type="entry name" value="Lant_dehydr_C"/>
    <property type="match status" value="1"/>
</dbReference>
<evidence type="ECO:0000313" key="4">
    <source>
        <dbReference type="Proteomes" id="UP000190848"/>
    </source>
</evidence>
<sequence length="1025" mass="121220">MPVAADFYLLRVPHFSVTQLYALNKKIEQEDIYGIKRLLKNETFLNAIYLSSRYFYDVALLWLENENIRYDPEDKILISLYKYYSRICTRSTPYGLFAGFCTGSVSYKESKIIFSDKSFDPIFRIDMLFLKKIKKQLLQNQTDGIVYYPNNSIYKIGGDIRYIEWDKDYNYEITEIENNIVLDSIFQISRNGMTKFDIVSDIEHKYSYLNKEEILEYLDSLIDSKILVDSLPPFLTSLEDPLLELNHSLKRNGINTDILKPIVEFQKQNISDLSSAEFKEMTDYCSRIIGEDDGQFYQVDLKVKLESNNVNRLIVEHLSKVAIELKSVSVNHSQERLLEFYQKYSNKFETKEIPLSRALDPQIGVGYGLQTSGNVEETPLTDEIYFTYNNNDEKETIPPIIKIIIDRYIDCFNARSSKIINLSENDIREASSGKSEVSLQNDYYLFGDLLANSLEELDNLNFKFFAKTSIPSPFPNNILSRFAYHDEELMKKLKSNMQINDSLIHAEVIHHPNDRVGNILLRPNFYDFEIPYVTQTKGDKIKIDISDILIRVDRGKIILRSKSLNKEIKPHLTSAYNYSQNQLAAIRFLGDLQYHSKFNGFNWDWSIFRNKSYLPRVEYKNIILSEARWKIDESKGRLFSDFKDYINTNEFPRYCNYKEGDNVLLLDLENEICLRTLYSKAKEADIFIYESFVDNLFITKGKEKFTAEFIFPLYTQNVNEHIGVSIIANREAELPKRDFYIGSEWTYFKIYCSHIFGDTVLKNVIAPFLNDYKERVKKIDWFYIRYDDPEPHIRFRIHEPFNQEILNMLNTRLEPLLAEGIVFSFQMDRYSREIERYGKKNIQYSERLFHFDSEATLKFISLLDAEGYNESVRWKIGIVSLDILLDDFEISIRDRIILFENSYKSFLPEFVDISNKDYVKSYKKSIDKQHRKYKELLDSLMRKKDYQELEIFATPYTERSQYVSQVVNTIRNNEESIESLLNLLQSYIHMSLNRIFFTKARMQELIIYYFMFQTYNSMVNRNDEK</sequence>
<dbReference type="InterPro" id="IPR006827">
    <property type="entry name" value="Lant_deHydtase_N"/>
</dbReference>
<evidence type="ECO:0000259" key="1">
    <source>
        <dbReference type="Pfam" id="PF04738"/>
    </source>
</evidence>
<reference evidence="3 4" key="1">
    <citation type="submission" date="2016-07" db="EMBL/GenBank/DDBJ databases">
        <title>Revisiting the taxonomy of the Elizabethkingia Genus using Whole-Genome Sequencing, Optical Mapping, and MALDI-TOF, along with proposal of three novel Elizabethkingia species: Elizabethkingia bruuniana sp. nov., Elizabethkingia ursingii sp. nov., and Elizabethkingia occulta sp. nov.</title>
        <authorList>
            <person name="Nicholson A.C."/>
        </authorList>
    </citation>
    <scope>NUCLEOTIDE SEQUENCE [LARGE SCALE GENOMIC DNA]</scope>
    <source>
        <strain evidence="3 4">F3201</strain>
    </source>
</reference>
<evidence type="ECO:0000259" key="2">
    <source>
        <dbReference type="Pfam" id="PF14028"/>
    </source>
</evidence>
<evidence type="ECO:0000313" key="3">
    <source>
        <dbReference type="EMBL" id="AQX00646.1"/>
    </source>
</evidence>
<organism evidence="3 4">
    <name type="scientific">Elizabethkingia anophelis</name>
    <dbReference type="NCBI Taxonomy" id="1117645"/>
    <lineage>
        <taxon>Bacteria</taxon>
        <taxon>Pseudomonadati</taxon>
        <taxon>Bacteroidota</taxon>
        <taxon>Flavobacteriia</taxon>
        <taxon>Flavobacteriales</taxon>
        <taxon>Weeksellaceae</taxon>
        <taxon>Elizabethkingia</taxon>
    </lineage>
</organism>
<dbReference type="Pfam" id="PF04738">
    <property type="entry name" value="Lant_dehydr_N"/>
    <property type="match status" value="1"/>
</dbReference>
<protein>
    <recommendedName>
        <fullName evidence="5">Lantibiotic dehydratase</fullName>
    </recommendedName>
</protein>
<dbReference type="EMBL" id="CP016374">
    <property type="protein sequence ID" value="AQX00646.1"/>
    <property type="molecule type" value="Genomic_DNA"/>
</dbReference>
<dbReference type="KEGG" id="een:BBD30_10490"/>
<feature type="domain" description="Lantibiotic dehydratase N-terminal" evidence="1">
    <location>
        <begin position="41"/>
        <end position="677"/>
    </location>
</feature>
<proteinExistence type="predicted"/>
<name>A0AAU8VDD4_9FLAO</name>
<gene>
    <name evidence="3" type="ORF">BBD32_03785</name>
</gene>
<dbReference type="NCBIfam" id="TIGR03891">
    <property type="entry name" value="thiopep_ocin"/>
    <property type="match status" value="1"/>
</dbReference>
<evidence type="ECO:0008006" key="5">
    <source>
        <dbReference type="Google" id="ProtNLM"/>
    </source>
</evidence>
<accession>A0AAU8VDD4</accession>
<dbReference type="InterPro" id="IPR023809">
    <property type="entry name" value="Thiopep_bacteriocin_synth_dom"/>
</dbReference>